<dbReference type="CDD" id="cd00501">
    <property type="entry name" value="Peptidase_C15"/>
    <property type="match status" value="1"/>
</dbReference>
<reference evidence="13" key="1">
    <citation type="submission" date="2015-08" db="EMBL/GenBank/DDBJ databases">
        <title>Fjat-14210 dsm16467.</title>
        <authorList>
            <person name="Liu B."/>
            <person name="Wang J."/>
            <person name="Zhu Y."/>
            <person name="Liu G."/>
            <person name="Chen Q."/>
            <person name="Chen Z."/>
            <person name="Lan J."/>
            <person name="Che J."/>
            <person name="Ge C."/>
            <person name="Shi H."/>
            <person name="Pan Z."/>
            <person name="Liu X."/>
        </authorList>
    </citation>
    <scope>NUCLEOTIDE SEQUENCE [LARGE SCALE GENOMIC DNA]</scope>
    <source>
        <strain evidence="13">DSM 16467</strain>
    </source>
</reference>
<dbReference type="HAMAP" id="MF_00417">
    <property type="entry name" value="Pyrrolid_peptidase"/>
    <property type="match status" value="1"/>
</dbReference>
<evidence type="ECO:0000313" key="12">
    <source>
        <dbReference type="EMBL" id="KOO41136.1"/>
    </source>
</evidence>
<dbReference type="PATRIC" id="fig|284581.3.peg.4296"/>
<dbReference type="PROSITE" id="PS01333">
    <property type="entry name" value="PYRASE_GLU"/>
    <property type="match status" value="1"/>
</dbReference>
<dbReference type="Pfam" id="PF01470">
    <property type="entry name" value="Peptidase_C15"/>
    <property type="match status" value="1"/>
</dbReference>
<dbReference type="PANTHER" id="PTHR23402:SF1">
    <property type="entry name" value="PYROGLUTAMYL-PEPTIDASE I"/>
    <property type="match status" value="1"/>
</dbReference>
<dbReference type="AlphaFoldDB" id="A0A0M0KQL6"/>
<dbReference type="SUPFAM" id="SSF53182">
    <property type="entry name" value="Pyrrolidone carboxyl peptidase (pyroglutamate aminopeptidase)"/>
    <property type="match status" value="1"/>
</dbReference>
<proteinExistence type="inferred from homology"/>
<comment type="function">
    <text evidence="2 9">Removes 5-oxoproline from various penultimate amino acid residues except L-proline.</text>
</comment>
<comment type="caution">
    <text evidence="12">The sequence shown here is derived from an EMBL/GenBank/DDBJ whole genome shotgun (WGS) entry which is preliminary data.</text>
</comment>
<evidence type="ECO:0000256" key="4">
    <source>
        <dbReference type="ARBA" id="ARBA00006641"/>
    </source>
</evidence>
<gene>
    <name evidence="9" type="primary">pcp</name>
    <name evidence="12" type="ORF">AMD01_19540</name>
</gene>
<dbReference type="InterPro" id="IPR029762">
    <property type="entry name" value="PGP-I_bact-type"/>
</dbReference>
<comment type="subcellular location">
    <subcellularLocation>
        <location evidence="3 9">Cytoplasm</location>
    </subcellularLocation>
</comment>
<dbReference type="OrthoDB" id="9779738at2"/>
<dbReference type="InterPro" id="IPR033693">
    <property type="entry name" value="PGPEP1_Glu_AS"/>
</dbReference>
<sequence length="213" mass="23236">MKTILLTGFEPFDGEKINPSLEAVKQLHQTQIVDHIVISKPLPTVFNQSISLLQTYIDELEPSVVICVGQAGGRDRISIERVAINVDDARIPDNEGQQPIDQPIVDGGPVGYWSSLPIKAIVRDLTTKGIPGHVSHTAGTYVCNHLFYGLMHHIKDKDVKGGFIHIPFIPEQAVRYPGKPSMSLEMIVAGLQSSVETALTVEEDIKAVGGDTH</sequence>
<keyword evidence="8 9" id="KW-0788">Thiol protease</keyword>
<evidence type="ECO:0000256" key="6">
    <source>
        <dbReference type="ARBA" id="ARBA00022670"/>
    </source>
</evidence>
<evidence type="ECO:0000256" key="3">
    <source>
        <dbReference type="ARBA" id="ARBA00004496"/>
    </source>
</evidence>
<evidence type="ECO:0000256" key="11">
    <source>
        <dbReference type="PROSITE-ProRule" id="PRU10077"/>
    </source>
</evidence>
<keyword evidence="5 9" id="KW-0963">Cytoplasm</keyword>
<dbReference type="PRINTS" id="PR00706">
    <property type="entry name" value="PYROGLUPTASE"/>
</dbReference>
<dbReference type="NCBIfam" id="NF009676">
    <property type="entry name" value="PRK13197.1"/>
    <property type="match status" value="1"/>
</dbReference>
<accession>A0A0M0KQL6</accession>
<dbReference type="Proteomes" id="UP000037558">
    <property type="component" value="Unassembled WGS sequence"/>
</dbReference>
<evidence type="ECO:0000256" key="9">
    <source>
        <dbReference type="HAMAP-Rule" id="MF_00417"/>
    </source>
</evidence>
<name>A0A0M0KQL6_9BACI</name>
<dbReference type="InterPro" id="IPR036440">
    <property type="entry name" value="Peptidase_C15-like_sf"/>
</dbReference>
<organism evidence="12 13">
    <name type="scientific">Priestia koreensis</name>
    <dbReference type="NCBI Taxonomy" id="284581"/>
    <lineage>
        <taxon>Bacteria</taxon>
        <taxon>Bacillati</taxon>
        <taxon>Bacillota</taxon>
        <taxon>Bacilli</taxon>
        <taxon>Bacillales</taxon>
        <taxon>Bacillaceae</taxon>
        <taxon>Priestia</taxon>
    </lineage>
</organism>
<dbReference type="InterPro" id="IPR000816">
    <property type="entry name" value="Peptidase_C15"/>
</dbReference>
<dbReference type="EC" id="3.4.19.3" evidence="9"/>
<feature type="active site" evidence="9 11">
    <location>
        <position position="143"/>
    </location>
</feature>
<dbReference type="GO" id="GO:0005829">
    <property type="term" value="C:cytosol"/>
    <property type="evidence" value="ECO:0007669"/>
    <property type="project" value="InterPro"/>
</dbReference>
<dbReference type="GO" id="GO:0016920">
    <property type="term" value="F:pyroglutamyl-peptidase activity"/>
    <property type="evidence" value="ECO:0007669"/>
    <property type="project" value="UniProtKB-UniRule"/>
</dbReference>
<keyword evidence="6 9" id="KW-0645">Protease</keyword>
<dbReference type="RefSeq" id="WP_053403120.1">
    <property type="nucleotide sequence ID" value="NZ_LILC01000030.1"/>
</dbReference>
<keyword evidence="7 9" id="KW-0378">Hydrolase</keyword>
<dbReference type="GO" id="GO:0006508">
    <property type="term" value="P:proteolysis"/>
    <property type="evidence" value="ECO:0007669"/>
    <property type="project" value="UniProtKB-KW"/>
</dbReference>
<feature type="active site" evidence="9">
    <location>
        <position position="165"/>
    </location>
</feature>
<dbReference type="NCBIfam" id="TIGR00504">
    <property type="entry name" value="pyro_pdase"/>
    <property type="match status" value="1"/>
</dbReference>
<dbReference type="STRING" id="284581.AMD01_19540"/>
<feature type="active site" evidence="9 10">
    <location>
        <position position="80"/>
    </location>
</feature>
<comment type="similarity">
    <text evidence="4 9">Belongs to the peptidase C15 family.</text>
</comment>
<evidence type="ECO:0000313" key="13">
    <source>
        <dbReference type="Proteomes" id="UP000037558"/>
    </source>
</evidence>
<protein>
    <recommendedName>
        <fullName evidence="9">Pyrrolidone-carboxylate peptidase</fullName>
        <ecNumber evidence="9">3.4.19.3</ecNumber>
    </recommendedName>
    <alternativeName>
        <fullName evidence="9">5-oxoprolyl-peptidase</fullName>
    </alternativeName>
    <alternativeName>
        <fullName evidence="9">Pyroglutamyl-peptidase I</fullName>
        <shortName evidence="9">PGP-I</shortName>
        <shortName evidence="9">Pyrase</shortName>
    </alternativeName>
</protein>
<evidence type="ECO:0000256" key="10">
    <source>
        <dbReference type="PROSITE-ProRule" id="PRU10076"/>
    </source>
</evidence>
<dbReference type="PIRSF" id="PIRSF015592">
    <property type="entry name" value="Prld-crbxl_pptds"/>
    <property type="match status" value="1"/>
</dbReference>
<dbReference type="InterPro" id="IPR016125">
    <property type="entry name" value="Peptidase_C15-like"/>
</dbReference>
<evidence type="ECO:0000256" key="5">
    <source>
        <dbReference type="ARBA" id="ARBA00022490"/>
    </source>
</evidence>
<dbReference type="EMBL" id="LILC01000030">
    <property type="protein sequence ID" value="KOO41136.1"/>
    <property type="molecule type" value="Genomic_DNA"/>
</dbReference>
<evidence type="ECO:0000256" key="8">
    <source>
        <dbReference type="ARBA" id="ARBA00022807"/>
    </source>
</evidence>
<evidence type="ECO:0000256" key="2">
    <source>
        <dbReference type="ARBA" id="ARBA00002280"/>
    </source>
</evidence>
<dbReference type="InterPro" id="IPR033694">
    <property type="entry name" value="PGPEP1_Cys_AS"/>
</dbReference>
<dbReference type="PROSITE" id="PS01334">
    <property type="entry name" value="PYRASE_CYS"/>
    <property type="match status" value="1"/>
</dbReference>
<dbReference type="Gene3D" id="3.40.630.20">
    <property type="entry name" value="Peptidase C15, pyroglutamyl peptidase I-like"/>
    <property type="match status" value="1"/>
</dbReference>
<evidence type="ECO:0000256" key="7">
    <source>
        <dbReference type="ARBA" id="ARBA00022801"/>
    </source>
</evidence>
<dbReference type="FunFam" id="3.40.630.20:FF:000001">
    <property type="entry name" value="Pyrrolidone-carboxylate peptidase"/>
    <property type="match status" value="1"/>
</dbReference>
<dbReference type="PANTHER" id="PTHR23402">
    <property type="entry name" value="PROTEASE FAMILY C15 PYROGLUTAMYL-PEPTIDASE I-RELATED"/>
    <property type="match status" value="1"/>
</dbReference>
<comment type="catalytic activity">
    <reaction evidence="1 9 10">
        <text>Release of an N-terminal pyroglutamyl group from a polypeptide, the second amino acid generally not being Pro.</text>
        <dbReference type="EC" id="3.4.19.3"/>
    </reaction>
</comment>
<evidence type="ECO:0000256" key="1">
    <source>
        <dbReference type="ARBA" id="ARBA00001770"/>
    </source>
</evidence>
<keyword evidence="13" id="KW-1185">Reference proteome</keyword>
<comment type="subunit">
    <text evidence="9">Homotetramer.</text>
</comment>